<organism evidence="1 2">
    <name type="scientific">Paraburkholderia humisilvae</name>
    <dbReference type="NCBI Taxonomy" id="627669"/>
    <lineage>
        <taxon>Bacteria</taxon>
        <taxon>Pseudomonadati</taxon>
        <taxon>Pseudomonadota</taxon>
        <taxon>Betaproteobacteria</taxon>
        <taxon>Burkholderiales</taxon>
        <taxon>Burkholderiaceae</taxon>
        <taxon>Paraburkholderia</taxon>
    </lineage>
</organism>
<gene>
    <name evidence="1" type="ORF">LMG29542_00330</name>
</gene>
<keyword evidence="2" id="KW-1185">Reference proteome</keyword>
<dbReference type="EMBL" id="CADIKH010000001">
    <property type="protein sequence ID" value="CAB3746910.1"/>
    <property type="molecule type" value="Genomic_DNA"/>
</dbReference>
<reference evidence="1 2" key="1">
    <citation type="submission" date="2020-04" db="EMBL/GenBank/DDBJ databases">
        <authorList>
            <person name="De Canck E."/>
        </authorList>
    </citation>
    <scope>NUCLEOTIDE SEQUENCE [LARGE SCALE GENOMIC DNA]</scope>
    <source>
        <strain evidence="1 2">LMG 29542</strain>
    </source>
</reference>
<evidence type="ECO:0000313" key="1">
    <source>
        <dbReference type="EMBL" id="CAB3746910.1"/>
    </source>
</evidence>
<name>A0A6J5CXK2_9BURK</name>
<accession>A0A6J5CXK2</accession>
<sequence>MDDATLTLEARPAPFALSLQPLNPGASLRDLAYAKLR</sequence>
<dbReference type="Proteomes" id="UP000494363">
    <property type="component" value="Unassembled WGS sequence"/>
</dbReference>
<evidence type="ECO:0000313" key="2">
    <source>
        <dbReference type="Proteomes" id="UP000494363"/>
    </source>
</evidence>
<protein>
    <submittedName>
        <fullName evidence="1">Uncharacterized protein</fullName>
    </submittedName>
</protein>
<dbReference type="AlphaFoldDB" id="A0A6J5CXK2"/>
<proteinExistence type="predicted"/>